<protein>
    <recommendedName>
        <fullName evidence="3">Gag-pol polyprotein</fullName>
    </recommendedName>
</protein>
<sequence length="64" mass="7358">FATMAEIVVKKAAAQRYNKKVVPRQFEEGDLILQRADIRQRNARDGKLAQNWEGPYRITKALGK</sequence>
<organism evidence="1 2">
    <name type="scientific">Trifolium medium</name>
    <dbReference type="NCBI Taxonomy" id="97028"/>
    <lineage>
        <taxon>Eukaryota</taxon>
        <taxon>Viridiplantae</taxon>
        <taxon>Streptophyta</taxon>
        <taxon>Embryophyta</taxon>
        <taxon>Tracheophyta</taxon>
        <taxon>Spermatophyta</taxon>
        <taxon>Magnoliopsida</taxon>
        <taxon>eudicotyledons</taxon>
        <taxon>Gunneridae</taxon>
        <taxon>Pentapetalae</taxon>
        <taxon>rosids</taxon>
        <taxon>fabids</taxon>
        <taxon>Fabales</taxon>
        <taxon>Fabaceae</taxon>
        <taxon>Papilionoideae</taxon>
        <taxon>50 kb inversion clade</taxon>
        <taxon>NPAAA clade</taxon>
        <taxon>Hologalegina</taxon>
        <taxon>IRL clade</taxon>
        <taxon>Trifolieae</taxon>
        <taxon>Trifolium</taxon>
    </lineage>
</organism>
<feature type="non-terminal residue" evidence="1">
    <location>
        <position position="1"/>
    </location>
</feature>
<dbReference type="EMBL" id="LXQA010819993">
    <property type="protein sequence ID" value="MCI72545.1"/>
    <property type="molecule type" value="Genomic_DNA"/>
</dbReference>
<dbReference type="AlphaFoldDB" id="A0A392ULD1"/>
<evidence type="ECO:0000313" key="1">
    <source>
        <dbReference type="EMBL" id="MCI72545.1"/>
    </source>
</evidence>
<keyword evidence="2" id="KW-1185">Reference proteome</keyword>
<reference evidence="1 2" key="1">
    <citation type="journal article" date="2018" name="Front. Plant Sci.">
        <title>Red Clover (Trifolium pratense) and Zigzag Clover (T. medium) - A Picture of Genomic Similarities and Differences.</title>
        <authorList>
            <person name="Dluhosova J."/>
            <person name="Istvanek J."/>
            <person name="Nedelnik J."/>
            <person name="Repkova J."/>
        </authorList>
    </citation>
    <scope>NUCLEOTIDE SEQUENCE [LARGE SCALE GENOMIC DNA]</scope>
    <source>
        <strain evidence="2">cv. 10/8</strain>
        <tissue evidence="1">Leaf</tissue>
    </source>
</reference>
<name>A0A392ULD1_9FABA</name>
<evidence type="ECO:0008006" key="3">
    <source>
        <dbReference type="Google" id="ProtNLM"/>
    </source>
</evidence>
<accession>A0A392ULD1</accession>
<comment type="caution">
    <text evidence="1">The sequence shown here is derived from an EMBL/GenBank/DDBJ whole genome shotgun (WGS) entry which is preliminary data.</text>
</comment>
<evidence type="ECO:0000313" key="2">
    <source>
        <dbReference type="Proteomes" id="UP000265520"/>
    </source>
</evidence>
<dbReference type="Proteomes" id="UP000265520">
    <property type="component" value="Unassembled WGS sequence"/>
</dbReference>
<proteinExistence type="predicted"/>